<feature type="chain" id="PRO_5043665117" description="Receptor kinase" evidence="2">
    <location>
        <begin position="29"/>
        <end position="393"/>
    </location>
</feature>
<dbReference type="InterPro" id="IPR051343">
    <property type="entry name" value="G-type_lectin_kinases/EP1-like"/>
</dbReference>
<comment type="caution">
    <text evidence="3">The sequence shown here is derived from an EMBL/GenBank/DDBJ whole genome shotgun (WGS) entry which is preliminary data.</text>
</comment>
<evidence type="ECO:0000256" key="2">
    <source>
        <dbReference type="SAM" id="SignalP"/>
    </source>
</evidence>
<dbReference type="PANTHER" id="PTHR47976">
    <property type="entry name" value="G-TYPE LECTIN S-RECEPTOR-LIKE SERINE/THREONINE-PROTEIN KINASE SD2-5"/>
    <property type="match status" value="1"/>
</dbReference>
<gene>
    <name evidence="3" type="ORF">CFP56_004843</name>
</gene>
<keyword evidence="1 2" id="KW-0732">Signal</keyword>
<dbReference type="PANTHER" id="PTHR47976:SF30">
    <property type="entry name" value="RECEPTOR-LIKE SERINE_THREONINE-PROTEIN KINASE"/>
    <property type="match status" value="1"/>
</dbReference>
<evidence type="ECO:0008006" key="4">
    <source>
        <dbReference type="Google" id="ProtNLM"/>
    </source>
</evidence>
<reference evidence="3" key="1">
    <citation type="submission" date="2017-12" db="EMBL/GenBank/DDBJ databases">
        <authorList>
            <person name="Barbosa P."/>
            <person name="Usie A."/>
            <person name="Ramos A.M."/>
        </authorList>
    </citation>
    <scope>NUCLEOTIDE SEQUENCE</scope>
    <source>
        <strain evidence="3">HL8</strain>
        <tissue evidence="3">Leaves</tissue>
    </source>
</reference>
<reference evidence="3" key="3">
    <citation type="submission" date="2023-07" db="EMBL/GenBank/DDBJ databases">
        <title>An improved reference 1 genome and first organelle genomes of Quercus suber.</title>
        <authorList>
            <consortium name="Genosuber Consortium"/>
            <person name="Usie A."/>
            <person name="Serra O."/>
            <person name="Barros P."/>
        </authorList>
    </citation>
    <scope>NUCLEOTIDE SEQUENCE</scope>
    <source>
        <strain evidence="3">HL8</strain>
        <tissue evidence="3">Leaves</tissue>
    </source>
</reference>
<dbReference type="EMBL" id="PKMF04000011">
    <property type="protein sequence ID" value="KAK7859706.1"/>
    <property type="molecule type" value="Genomic_DNA"/>
</dbReference>
<protein>
    <recommendedName>
        <fullName evidence="4">Receptor kinase</fullName>
    </recommendedName>
</protein>
<feature type="signal peptide" evidence="2">
    <location>
        <begin position="1"/>
        <end position="28"/>
    </location>
</feature>
<reference evidence="3" key="2">
    <citation type="journal article" date="2018" name="Sci. Data">
        <title>The draft genome sequence of cork oak.</title>
        <authorList>
            <person name="Ramos A.M."/>
            <person name="Usie A."/>
            <person name="Barbosa P."/>
            <person name="Barros P.M."/>
            <person name="Capote T."/>
            <person name="Chaves I."/>
            <person name="Simoes F."/>
            <person name="Abreu I."/>
            <person name="Carrasquinho I."/>
            <person name="Faro C."/>
            <person name="Guimaraes J.B."/>
            <person name="Mendonca D."/>
            <person name="Nobrega F."/>
            <person name="Rodrigues L."/>
            <person name="Saibo N.J.M."/>
            <person name="Varela M.C."/>
            <person name="Egas C."/>
            <person name="Matos J."/>
            <person name="Miguel C.M."/>
            <person name="Oliveira M.M."/>
            <person name="Ricardo C.P."/>
            <person name="Goncalves S."/>
        </authorList>
    </citation>
    <scope>NUCLEOTIDE SEQUENCE [LARGE SCALE GENOMIC DNA]</scope>
    <source>
        <strain evidence="3">HL8</strain>
    </source>
</reference>
<proteinExistence type="predicted"/>
<evidence type="ECO:0000313" key="3">
    <source>
        <dbReference type="EMBL" id="KAK7859706.1"/>
    </source>
</evidence>
<organism evidence="3">
    <name type="scientific">Quercus suber</name>
    <name type="common">Cork oak</name>
    <dbReference type="NCBI Taxonomy" id="58331"/>
    <lineage>
        <taxon>Eukaryota</taxon>
        <taxon>Viridiplantae</taxon>
        <taxon>Streptophyta</taxon>
        <taxon>Embryophyta</taxon>
        <taxon>Tracheophyta</taxon>
        <taxon>Spermatophyta</taxon>
        <taxon>Magnoliopsida</taxon>
        <taxon>eudicotyledons</taxon>
        <taxon>Gunneridae</taxon>
        <taxon>Pentapetalae</taxon>
        <taxon>rosids</taxon>
        <taxon>fabids</taxon>
        <taxon>Fagales</taxon>
        <taxon>Fagaceae</taxon>
        <taxon>Quercus</taxon>
    </lineage>
</organism>
<sequence length="393" mass="44772">MGISCWICCGFLLYLALFLTPFPILVTAQMPRPHSYQIANSSTSWTNSLSSTPDSLKLGDGSFVRIIYTTIFYYHTETEYVYCSCGFIYNRTCNSSLFAIFSYFYENSYGIHEYVSPEILCSAYPKNPTLVLGQKLVPMKQLTSQGGLFSLSLTSQGLLAYINSNPPQPYFYYEANNLLNISYFKFEDKRLAFFEADLVPYAIGQLFFRSSLYMRLGPDRHLRVFDAQWKQVSDVLTPYIVDCGYPTFCGNYGVCTNNQCTCPAPINGTSYFLKVNEKRPELGCSLVTPLSCEASKNQVLLEFENITYLPLAKYPPDVNIDHRSISLESYKEACLKDCSCRAAIFNSSNRVGSCYLQSQIFSVMSADERPELYFKVYIKVQNVPPRKRKHQLN</sequence>
<name>A0AAW0M8V8_QUESU</name>
<dbReference type="AlphaFoldDB" id="A0AAW0M8V8"/>
<accession>A0AAW0M8V8</accession>
<evidence type="ECO:0000256" key="1">
    <source>
        <dbReference type="ARBA" id="ARBA00022729"/>
    </source>
</evidence>